<dbReference type="AlphaFoldDB" id="A0A507D2B8"/>
<evidence type="ECO:0000256" key="5">
    <source>
        <dbReference type="ARBA" id="ARBA00023136"/>
    </source>
</evidence>
<comment type="similarity">
    <text evidence="2">Belongs to the CDIP1/LITAF family.</text>
</comment>
<evidence type="ECO:0000256" key="2">
    <source>
        <dbReference type="ARBA" id="ARBA00005975"/>
    </source>
</evidence>
<keyword evidence="3" id="KW-0479">Metal-binding</keyword>
<evidence type="ECO:0000313" key="8">
    <source>
        <dbReference type="EMBL" id="TPX45445.1"/>
    </source>
</evidence>
<evidence type="ECO:0000313" key="9">
    <source>
        <dbReference type="Proteomes" id="UP000317494"/>
    </source>
</evidence>
<dbReference type="PROSITE" id="PS51837">
    <property type="entry name" value="LITAF"/>
    <property type="match status" value="1"/>
</dbReference>
<keyword evidence="9" id="KW-1185">Reference proteome</keyword>
<evidence type="ECO:0000256" key="4">
    <source>
        <dbReference type="ARBA" id="ARBA00022833"/>
    </source>
</evidence>
<dbReference type="STRING" id="286115.A0A507D2B8"/>
<dbReference type="EMBL" id="QEAN01000153">
    <property type="protein sequence ID" value="TPX45445.1"/>
    <property type="molecule type" value="Genomic_DNA"/>
</dbReference>
<keyword evidence="5" id="KW-0472">Membrane</keyword>
<dbReference type="GO" id="GO:0016020">
    <property type="term" value="C:membrane"/>
    <property type="evidence" value="ECO:0007669"/>
    <property type="project" value="UniProtKB-SubCell"/>
</dbReference>
<dbReference type="PANTHER" id="PTHR23292:SF6">
    <property type="entry name" value="FI16602P1-RELATED"/>
    <property type="match status" value="1"/>
</dbReference>
<evidence type="ECO:0000259" key="7">
    <source>
        <dbReference type="PROSITE" id="PS51837"/>
    </source>
</evidence>
<feature type="compositionally biased region" description="Pro residues" evidence="6">
    <location>
        <begin position="1"/>
        <end position="18"/>
    </location>
</feature>
<dbReference type="VEuPathDB" id="FungiDB:SeMB42_g04001"/>
<dbReference type="PANTHER" id="PTHR23292">
    <property type="entry name" value="LIPOPOLYSACCHARIDE-INDUCED TUMOR NECROSIS FACTOR-ALPHA FACTOR"/>
    <property type="match status" value="1"/>
</dbReference>
<comment type="caution">
    <text evidence="8">The sequence shown here is derived from an EMBL/GenBank/DDBJ whole genome shotgun (WGS) entry which is preliminary data.</text>
</comment>
<evidence type="ECO:0000256" key="6">
    <source>
        <dbReference type="SAM" id="MobiDB-lite"/>
    </source>
</evidence>
<sequence>MSTPPLYPAAPSAPPPYQPQGATDYGAMNPSPFGNTKVQKPSGAEATAQHYAQHPSAIYIPNSSNANVPYQIQDGVLMILHQGPVLMYCPTCHKDVVTKTSHRPGLMAGLSSACLCVFCWPLFFLPCCFQRCLDQVHKCSQCHNTLAIVVA</sequence>
<accession>A0A507D2B8</accession>
<dbReference type="InterPro" id="IPR006629">
    <property type="entry name" value="LITAF"/>
</dbReference>
<reference evidence="8 9" key="1">
    <citation type="journal article" date="2019" name="Sci. Rep.">
        <title>Comparative genomics of chytrid fungi reveal insights into the obligate biotrophic and pathogenic lifestyle of Synchytrium endobioticum.</title>
        <authorList>
            <person name="van de Vossenberg B.T.L.H."/>
            <person name="Warris S."/>
            <person name="Nguyen H.D.T."/>
            <person name="van Gent-Pelzer M.P.E."/>
            <person name="Joly D.L."/>
            <person name="van de Geest H.C."/>
            <person name="Bonants P.J.M."/>
            <person name="Smith D.S."/>
            <person name="Levesque C.A."/>
            <person name="van der Lee T.A.J."/>
        </authorList>
    </citation>
    <scope>NUCLEOTIDE SEQUENCE [LARGE SCALE GENOMIC DNA]</scope>
    <source>
        <strain evidence="8 9">MB42</strain>
    </source>
</reference>
<name>A0A507D2B8_9FUNG</name>
<dbReference type="SMART" id="SM00714">
    <property type="entry name" value="LITAF"/>
    <property type="match status" value="1"/>
</dbReference>
<proteinExistence type="inferred from homology"/>
<protein>
    <recommendedName>
        <fullName evidence="7">LITAF domain-containing protein</fullName>
    </recommendedName>
</protein>
<dbReference type="Pfam" id="PF10601">
    <property type="entry name" value="zf-LITAF-like"/>
    <property type="match status" value="1"/>
</dbReference>
<feature type="region of interest" description="Disordered" evidence="6">
    <location>
        <begin position="1"/>
        <end position="46"/>
    </location>
</feature>
<feature type="domain" description="LITAF" evidence="7">
    <location>
        <begin position="66"/>
        <end position="151"/>
    </location>
</feature>
<comment type="subcellular location">
    <subcellularLocation>
        <location evidence="1">Membrane</location>
        <topology evidence="1">Peripheral membrane protein</topology>
    </subcellularLocation>
</comment>
<evidence type="ECO:0000256" key="1">
    <source>
        <dbReference type="ARBA" id="ARBA00004170"/>
    </source>
</evidence>
<organism evidence="8 9">
    <name type="scientific">Synchytrium endobioticum</name>
    <dbReference type="NCBI Taxonomy" id="286115"/>
    <lineage>
        <taxon>Eukaryota</taxon>
        <taxon>Fungi</taxon>
        <taxon>Fungi incertae sedis</taxon>
        <taxon>Chytridiomycota</taxon>
        <taxon>Chytridiomycota incertae sedis</taxon>
        <taxon>Chytridiomycetes</taxon>
        <taxon>Synchytriales</taxon>
        <taxon>Synchytriaceae</taxon>
        <taxon>Synchytrium</taxon>
    </lineage>
</organism>
<keyword evidence="4" id="KW-0862">Zinc</keyword>
<evidence type="ECO:0000256" key="3">
    <source>
        <dbReference type="ARBA" id="ARBA00022723"/>
    </source>
</evidence>
<dbReference type="GO" id="GO:0008270">
    <property type="term" value="F:zinc ion binding"/>
    <property type="evidence" value="ECO:0007669"/>
    <property type="project" value="TreeGrafter"/>
</dbReference>
<gene>
    <name evidence="8" type="ORF">SeMB42_g04001</name>
</gene>
<dbReference type="Proteomes" id="UP000317494">
    <property type="component" value="Unassembled WGS sequence"/>
</dbReference>
<dbReference type="InterPro" id="IPR037519">
    <property type="entry name" value="LITAF_fam"/>
</dbReference>